<dbReference type="InterPro" id="IPR017850">
    <property type="entry name" value="Alkaline_phosphatase_core_sf"/>
</dbReference>
<keyword evidence="2" id="KW-0378">Hydrolase</keyword>
<dbReference type="InterPro" id="IPR000917">
    <property type="entry name" value="Sulfatase_N"/>
</dbReference>
<dbReference type="CDD" id="cd16148">
    <property type="entry name" value="sulfatase_like"/>
    <property type="match status" value="1"/>
</dbReference>
<name>A0A938X7M0_9FIRM</name>
<dbReference type="GO" id="GO:0008484">
    <property type="term" value="F:sulfuric ester hydrolase activity"/>
    <property type="evidence" value="ECO:0007669"/>
    <property type="project" value="TreeGrafter"/>
</dbReference>
<gene>
    <name evidence="4" type="ORF">H6A12_09530</name>
</gene>
<protein>
    <submittedName>
        <fullName evidence="4">Sulfatase</fullName>
    </submittedName>
</protein>
<reference evidence="4" key="2">
    <citation type="journal article" date="2021" name="Sci. Rep.">
        <title>The distribution of antibiotic resistance genes in chicken gut microbiota commensals.</title>
        <authorList>
            <person name="Juricova H."/>
            <person name="Matiasovicova J."/>
            <person name="Kubasova T."/>
            <person name="Cejkova D."/>
            <person name="Rychlik I."/>
        </authorList>
    </citation>
    <scope>NUCLEOTIDE SEQUENCE</scope>
    <source>
        <strain evidence="4">An559</strain>
    </source>
</reference>
<dbReference type="GO" id="GO:0046872">
    <property type="term" value="F:metal ion binding"/>
    <property type="evidence" value="ECO:0007669"/>
    <property type="project" value="UniProtKB-KW"/>
</dbReference>
<evidence type="ECO:0000313" key="5">
    <source>
        <dbReference type="Proteomes" id="UP000774750"/>
    </source>
</evidence>
<organism evidence="4 5">
    <name type="scientific">Merdimmobilis hominis</name>
    <dbReference type="NCBI Taxonomy" id="2897707"/>
    <lineage>
        <taxon>Bacteria</taxon>
        <taxon>Bacillati</taxon>
        <taxon>Bacillota</taxon>
        <taxon>Clostridia</taxon>
        <taxon>Eubacteriales</taxon>
        <taxon>Oscillospiraceae</taxon>
        <taxon>Merdimmobilis</taxon>
    </lineage>
</organism>
<dbReference type="EMBL" id="JACJKY010000016">
    <property type="protein sequence ID" value="MBM6921395.1"/>
    <property type="molecule type" value="Genomic_DNA"/>
</dbReference>
<sequence length="489" mass="57310">MRAIMVMFDSLNKRMLNPYGCDWTKTPNFSRLAEHTVQFDNCYVGSMPCMPARRELHTGRYNFLHRSWGPLEPFDDSMPEILRNHGIHSHLVTDHYHYFEDGGATYHTRYRSYENFRGQEGDAWKGVVGSEWPENRNGRMGGAEYWNEQDQVNRSYQDTEEKQPQSLTFSAGLSFMETNHDKDNWFLQIETFDPHEPFYSQQRFKDLYPHEYHGALFDWPPYQKVTEDDETIHHLRMEYAALLSMCDESMGKVLDMMERYKMWDDTMLIVCTDHGFMLGEHDHWAKCYFPFYNEVANTPLFIWDPRLREKGVRRSSLVQTIDFPATLLSFFGLPLPPDMQGKPLDGVMKDDTPVREAALFGIHGGQIGCTDGRYVYLRAPKPDNTPLYQYTLMPTRHGGRRSFFDPEELVTMEKHPPLSFTKGLPVMRTVSHCANGQHRYPTELFDLKNDPQQTHPISDPETEARMCCLMKRCMEENDAPAEQYERMML</sequence>
<dbReference type="Pfam" id="PF00884">
    <property type="entry name" value="Sulfatase"/>
    <property type="match status" value="1"/>
</dbReference>
<dbReference type="GO" id="GO:0005737">
    <property type="term" value="C:cytoplasm"/>
    <property type="evidence" value="ECO:0007669"/>
    <property type="project" value="TreeGrafter"/>
</dbReference>
<feature type="domain" description="Sulfatase N-terminal" evidence="3">
    <location>
        <begin position="4"/>
        <end position="332"/>
    </location>
</feature>
<keyword evidence="1" id="KW-0479">Metal-binding</keyword>
<dbReference type="RefSeq" id="WP_204447310.1">
    <property type="nucleotide sequence ID" value="NZ_JACJKY010000016.1"/>
</dbReference>
<proteinExistence type="predicted"/>
<dbReference type="PANTHER" id="PTHR45953:SF1">
    <property type="entry name" value="IDURONATE 2-SULFATASE"/>
    <property type="match status" value="1"/>
</dbReference>
<evidence type="ECO:0000256" key="1">
    <source>
        <dbReference type="ARBA" id="ARBA00022723"/>
    </source>
</evidence>
<dbReference type="SUPFAM" id="SSF53649">
    <property type="entry name" value="Alkaline phosphatase-like"/>
    <property type="match status" value="1"/>
</dbReference>
<dbReference type="AlphaFoldDB" id="A0A938X7M0"/>
<evidence type="ECO:0000259" key="3">
    <source>
        <dbReference type="Pfam" id="PF00884"/>
    </source>
</evidence>
<evidence type="ECO:0000313" key="4">
    <source>
        <dbReference type="EMBL" id="MBM6921395.1"/>
    </source>
</evidence>
<dbReference type="Proteomes" id="UP000774750">
    <property type="component" value="Unassembled WGS sequence"/>
</dbReference>
<accession>A0A938X7M0</accession>
<keyword evidence="5" id="KW-1185">Reference proteome</keyword>
<evidence type="ECO:0000256" key="2">
    <source>
        <dbReference type="ARBA" id="ARBA00022801"/>
    </source>
</evidence>
<reference evidence="4" key="1">
    <citation type="submission" date="2020-08" db="EMBL/GenBank/DDBJ databases">
        <authorList>
            <person name="Cejkova D."/>
            <person name="Kubasova T."/>
            <person name="Jahodarova E."/>
            <person name="Rychlik I."/>
        </authorList>
    </citation>
    <scope>NUCLEOTIDE SEQUENCE</scope>
    <source>
        <strain evidence="4">An559</strain>
    </source>
</reference>
<dbReference type="Gene3D" id="3.40.720.10">
    <property type="entry name" value="Alkaline Phosphatase, subunit A"/>
    <property type="match status" value="1"/>
</dbReference>
<comment type="caution">
    <text evidence="4">The sequence shown here is derived from an EMBL/GenBank/DDBJ whole genome shotgun (WGS) entry which is preliminary data.</text>
</comment>
<dbReference type="PANTHER" id="PTHR45953">
    <property type="entry name" value="IDURONATE 2-SULFATASE"/>
    <property type="match status" value="1"/>
</dbReference>